<dbReference type="Pfam" id="PF00665">
    <property type="entry name" value="rve"/>
    <property type="match status" value="1"/>
</dbReference>
<dbReference type="Gene3D" id="3.30.420.10">
    <property type="entry name" value="Ribonuclease H-like superfamily/Ribonuclease H"/>
    <property type="match status" value="1"/>
</dbReference>
<sequence>MDFIADQSADGRSIRTLNELDDFNCEGLCIEAGFSLPAERLVGSLIQVIEWRGKLQTIRVDNGPEYVSGALMGWAEKRNIRLEYIQPGKPQQNAYIKRFNRIVRGDGCTNLSLKLTRRHKTKQRNGSGLTTTSERKWASVV</sequence>
<name>A0ABZ2BT39_9RHOB</name>
<reference evidence="2 3" key="1">
    <citation type="submission" date="2015-07" db="EMBL/GenBank/DDBJ databases">
        <authorList>
            <person name="Voget S."/>
            <person name="Dogs M."/>
            <person name="Brinkhoff T.H."/>
            <person name="Daniel R."/>
        </authorList>
    </citation>
    <scope>NUCLEOTIDE SEQUENCE [LARGE SCALE GENOMIC DNA]</scope>
    <source>
        <strain evidence="2 3">B14</strain>
    </source>
</reference>
<proteinExistence type="predicted"/>
<evidence type="ECO:0000259" key="1">
    <source>
        <dbReference type="PROSITE" id="PS50994"/>
    </source>
</evidence>
<feature type="domain" description="Integrase catalytic" evidence="1">
    <location>
        <begin position="1"/>
        <end position="104"/>
    </location>
</feature>
<dbReference type="InterPro" id="IPR036397">
    <property type="entry name" value="RNaseH_sf"/>
</dbReference>
<accession>A0ABZ2BT39</accession>
<evidence type="ECO:0000313" key="3">
    <source>
        <dbReference type="Proteomes" id="UP001318682"/>
    </source>
</evidence>
<dbReference type="InterPro" id="IPR012337">
    <property type="entry name" value="RNaseH-like_sf"/>
</dbReference>
<dbReference type="PANTHER" id="PTHR47515">
    <property type="entry name" value="LOW CALCIUM RESPONSE LOCUS PROTEIN T"/>
    <property type="match status" value="1"/>
</dbReference>
<dbReference type="InterPro" id="IPR001584">
    <property type="entry name" value="Integrase_cat-core"/>
</dbReference>
<evidence type="ECO:0000313" key="2">
    <source>
        <dbReference type="EMBL" id="WVX48372.1"/>
    </source>
</evidence>
<organism evidence="2 3">
    <name type="scientific">Roseobacter fucihabitans</name>
    <dbReference type="NCBI Taxonomy" id="1537242"/>
    <lineage>
        <taxon>Bacteria</taxon>
        <taxon>Pseudomonadati</taxon>
        <taxon>Pseudomonadota</taxon>
        <taxon>Alphaproteobacteria</taxon>
        <taxon>Rhodobacterales</taxon>
        <taxon>Roseobacteraceae</taxon>
        <taxon>Roseobacter</taxon>
    </lineage>
</organism>
<dbReference type="Proteomes" id="UP001318682">
    <property type="component" value="Chromosome"/>
</dbReference>
<keyword evidence="3" id="KW-1185">Reference proteome</keyword>
<dbReference type="SUPFAM" id="SSF53098">
    <property type="entry name" value="Ribonuclease H-like"/>
    <property type="match status" value="1"/>
</dbReference>
<reference evidence="3" key="2">
    <citation type="submission" date="2024-01" db="EMBL/GenBank/DDBJ databases">
        <title>Roseobacter fucihabitans sp. nov., isolated from the brown alga Fucus spiralis.</title>
        <authorList>
            <person name="Hahnke S."/>
            <person name="Berger M."/>
            <person name="Schlingloff A."/>
            <person name="Athale I."/>
            <person name="Neumann-Schaal M."/>
            <person name="Adenaya A."/>
            <person name="Poehlein A."/>
            <person name="Daniel R."/>
            <person name="Pertersen J."/>
            <person name="Brinkhoff T."/>
        </authorList>
    </citation>
    <scope>NUCLEOTIDE SEQUENCE [LARGE SCALE GENOMIC DNA]</scope>
    <source>
        <strain evidence="3">B14</strain>
    </source>
</reference>
<dbReference type="EMBL" id="CP143423">
    <property type="protein sequence ID" value="WVX48372.1"/>
    <property type="molecule type" value="Genomic_DNA"/>
</dbReference>
<dbReference type="PANTHER" id="PTHR47515:SF2">
    <property type="entry name" value="INTEGRASE CORE DOMAIN PROTEIN"/>
    <property type="match status" value="1"/>
</dbReference>
<protein>
    <recommendedName>
        <fullName evidence="1">Integrase catalytic domain-containing protein</fullName>
    </recommendedName>
</protein>
<dbReference type="PROSITE" id="PS50994">
    <property type="entry name" value="INTEGRASE"/>
    <property type="match status" value="1"/>
</dbReference>
<gene>
    <name evidence="2" type="ORF">ROLI_014520</name>
</gene>